<gene>
    <name evidence="2" type="ORF">A2893_00765</name>
</gene>
<evidence type="ECO:0000256" key="1">
    <source>
        <dbReference type="SAM" id="SignalP"/>
    </source>
</evidence>
<feature type="signal peptide" evidence="1">
    <location>
        <begin position="1"/>
        <end position="28"/>
    </location>
</feature>
<proteinExistence type="predicted"/>
<organism evidence="2 3">
    <name type="scientific">Candidatus Woesebacteria bacterium RIFCSPLOWO2_01_FULL_39_25</name>
    <dbReference type="NCBI Taxonomy" id="1802521"/>
    <lineage>
        <taxon>Bacteria</taxon>
        <taxon>Candidatus Woeseibacteriota</taxon>
    </lineage>
</organism>
<dbReference type="EMBL" id="MGHH01000010">
    <property type="protein sequence ID" value="OGM64384.1"/>
    <property type="molecule type" value="Genomic_DNA"/>
</dbReference>
<reference evidence="2 3" key="1">
    <citation type="journal article" date="2016" name="Nat. Commun.">
        <title>Thousands of microbial genomes shed light on interconnected biogeochemical processes in an aquifer system.</title>
        <authorList>
            <person name="Anantharaman K."/>
            <person name="Brown C.T."/>
            <person name="Hug L.A."/>
            <person name="Sharon I."/>
            <person name="Castelle C.J."/>
            <person name="Probst A.J."/>
            <person name="Thomas B.C."/>
            <person name="Singh A."/>
            <person name="Wilkins M.J."/>
            <person name="Karaoz U."/>
            <person name="Brodie E.L."/>
            <person name="Williams K.H."/>
            <person name="Hubbard S.S."/>
            <person name="Banfield J.F."/>
        </authorList>
    </citation>
    <scope>NUCLEOTIDE SEQUENCE [LARGE SCALE GENOMIC DNA]</scope>
</reference>
<keyword evidence="1" id="KW-0732">Signal</keyword>
<dbReference type="InterPro" id="IPR013783">
    <property type="entry name" value="Ig-like_fold"/>
</dbReference>
<accession>A0A1F8BJY1</accession>
<feature type="chain" id="PRO_5009535043" description="SD-repeat containing protein B domain-containing protein" evidence="1">
    <location>
        <begin position="29"/>
        <end position="337"/>
    </location>
</feature>
<dbReference type="Gene3D" id="2.60.40.10">
    <property type="entry name" value="Immunoglobulins"/>
    <property type="match status" value="2"/>
</dbReference>
<name>A0A1F8BJY1_9BACT</name>
<evidence type="ECO:0008006" key="4">
    <source>
        <dbReference type="Google" id="ProtNLM"/>
    </source>
</evidence>
<comment type="caution">
    <text evidence="2">The sequence shown here is derived from an EMBL/GenBank/DDBJ whole genome shotgun (WGS) entry which is preliminary data.</text>
</comment>
<dbReference type="STRING" id="1802521.A2893_00765"/>
<protein>
    <recommendedName>
        <fullName evidence="4">SD-repeat containing protein B domain-containing protein</fullName>
    </recommendedName>
</protein>
<evidence type="ECO:0000313" key="2">
    <source>
        <dbReference type="EMBL" id="OGM64384.1"/>
    </source>
</evidence>
<evidence type="ECO:0000313" key="3">
    <source>
        <dbReference type="Proteomes" id="UP000176725"/>
    </source>
</evidence>
<dbReference type="Proteomes" id="UP000176725">
    <property type="component" value="Unassembled WGS sequence"/>
</dbReference>
<dbReference type="AlphaFoldDB" id="A0A1F8BJY1"/>
<sequence>MYYKLLKSKICIFILLALLTTNYSTTSADSEKPGLIKAFAYNEHKGNGVFDQQDYGMEGWNICLEKKGEVLEVCKLSDENGKVEWSEVAPGTYTIGEKLSETQKKAGWFVNEPNSNTSYEAVVDETETRYFLLGQEIEKVSFGNRLAEIHGHVTYDQNLDGISQLNEPLLGRWQVYLDLNKNGKIDNSLFWQGCTDMGVISDCLPNGEEPYLCSNPVDGTWHIRQIPKGTYMVRLVPKEGWSITGNVSYTLSVNGSSGIQWSDFAVAKIDNSVPSDDELIGTCTDYSDTFRVYKQSPTPTLQPTPLPTPIPPEPSPTPTPFRFYLRKKLIELLSVFF</sequence>